<gene>
    <name evidence="1" type="ORF">DPMN_117262</name>
</gene>
<dbReference type="EMBL" id="JAIWYP010000004">
    <property type="protein sequence ID" value="KAH3843732.1"/>
    <property type="molecule type" value="Genomic_DNA"/>
</dbReference>
<sequence length="83" mass="9687">MDANDFFIIRHASDVAWLLKESHLDQMMLDYLKKKASNMLHQLELIGSEQTPLPKVAPDSRNRNKLHLVKMLVLQVVHKKLKQ</sequence>
<protein>
    <submittedName>
        <fullName evidence="1">Uncharacterized protein</fullName>
    </submittedName>
</protein>
<dbReference type="AlphaFoldDB" id="A0A9D4KQX8"/>
<comment type="caution">
    <text evidence="1">The sequence shown here is derived from an EMBL/GenBank/DDBJ whole genome shotgun (WGS) entry which is preliminary data.</text>
</comment>
<keyword evidence="2" id="KW-1185">Reference proteome</keyword>
<accession>A0A9D4KQX8</accession>
<name>A0A9D4KQX8_DREPO</name>
<reference evidence="1" key="2">
    <citation type="submission" date="2020-11" db="EMBL/GenBank/DDBJ databases">
        <authorList>
            <person name="McCartney M.A."/>
            <person name="Auch B."/>
            <person name="Kono T."/>
            <person name="Mallez S."/>
            <person name="Becker A."/>
            <person name="Gohl D.M."/>
            <person name="Silverstein K.A.T."/>
            <person name="Koren S."/>
            <person name="Bechman K.B."/>
            <person name="Herman A."/>
            <person name="Abrahante J.E."/>
            <person name="Garbe J."/>
        </authorList>
    </citation>
    <scope>NUCLEOTIDE SEQUENCE</scope>
    <source>
        <strain evidence="1">Duluth1</strain>
        <tissue evidence="1">Whole animal</tissue>
    </source>
</reference>
<proteinExistence type="predicted"/>
<organism evidence="1 2">
    <name type="scientific">Dreissena polymorpha</name>
    <name type="common">Zebra mussel</name>
    <name type="synonym">Mytilus polymorpha</name>
    <dbReference type="NCBI Taxonomy" id="45954"/>
    <lineage>
        <taxon>Eukaryota</taxon>
        <taxon>Metazoa</taxon>
        <taxon>Spiralia</taxon>
        <taxon>Lophotrochozoa</taxon>
        <taxon>Mollusca</taxon>
        <taxon>Bivalvia</taxon>
        <taxon>Autobranchia</taxon>
        <taxon>Heteroconchia</taxon>
        <taxon>Euheterodonta</taxon>
        <taxon>Imparidentia</taxon>
        <taxon>Neoheterodontei</taxon>
        <taxon>Myida</taxon>
        <taxon>Dreissenoidea</taxon>
        <taxon>Dreissenidae</taxon>
        <taxon>Dreissena</taxon>
    </lineage>
</organism>
<dbReference type="Proteomes" id="UP000828390">
    <property type="component" value="Unassembled WGS sequence"/>
</dbReference>
<evidence type="ECO:0000313" key="1">
    <source>
        <dbReference type="EMBL" id="KAH3843732.1"/>
    </source>
</evidence>
<evidence type="ECO:0000313" key="2">
    <source>
        <dbReference type="Proteomes" id="UP000828390"/>
    </source>
</evidence>
<reference evidence="1" key="1">
    <citation type="journal article" date="2019" name="bioRxiv">
        <title>The Genome of the Zebra Mussel, Dreissena polymorpha: A Resource for Invasive Species Research.</title>
        <authorList>
            <person name="McCartney M.A."/>
            <person name="Auch B."/>
            <person name="Kono T."/>
            <person name="Mallez S."/>
            <person name="Zhang Y."/>
            <person name="Obille A."/>
            <person name="Becker A."/>
            <person name="Abrahante J.E."/>
            <person name="Garbe J."/>
            <person name="Badalamenti J.P."/>
            <person name="Herman A."/>
            <person name="Mangelson H."/>
            <person name="Liachko I."/>
            <person name="Sullivan S."/>
            <person name="Sone E.D."/>
            <person name="Koren S."/>
            <person name="Silverstein K.A.T."/>
            <person name="Beckman K.B."/>
            <person name="Gohl D.M."/>
        </authorList>
    </citation>
    <scope>NUCLEOTIDE SEQUENCE</scope>
    <source>
        <strain evidence="1">Duluth1</strain>
        <tissue evidence="1">Whole animal</tissue>
    </source>
</reference>